<comment type="caution">
    <text evidence="3">The sequence shown here is derived from an EMBL/GenBank/DDBJ whole genome shotgun (WGS) entry which is preliminary data.</text>
</comment>
<feature type="region of interest" description="Disordered" evidence="2">
    <location>
        <begin position="162"/>
        <end position="226"/>
    </location>
</feature>
<dbReference type="PANTHER" id="PTHR35117:SF1">
    <property type="entry name" value="MYOSIN-M HEAVY PROTEIN"/>
    <property type="match status" value="1"/>
</dbReference>
<reference evidence="3 4" key="1">
    <citation type="submission" date="2024-09" db="EMBL/GenBank/DDBJ databases">
        <title>Chromosome-scale assembly of Riccia fluitans.</title>
        <authorList>
            <person name="Paukszto L."/>
            <person name="Sawicki J."/>
            <person name="Karawczyk K."/>
            <person name="Piernik-Szablinska J."/>
            <person name="Szczecinska M."/>
            <person name="Mazdziarz M."/>
        </authorList>
    </citation>
    <scope>NUCLEOTIDE SEQUENCE [LARGE SCALE GENOMIC DNA]</scope>
    <source>
        <strain evidence="3">Rf_01</strain>
        <tissue evidence="3">Aerial parts of the thallus</tissue>
    </source>
</reference>
<evidence type="ECO:0000256" key="1">
    <source>
        <dbReference type="SAM" id="Coils"/>
    </source>
</evidence>
<feature type="region of interest" description="Disordered" evidence="2">
    <location>
        <begin position="640"/>
        <end position="716"/>
    </location>
</feature>
<feature type="compositionally biased region" description="Polar residues" evidence="2">
    <location>
        <begin position="191"/>
        <end position="207"/>
    </location>
</feature>
<feature type="region of interest" description="Disordered" evidence="2">
    <location>
        <begin position="490"/>
        <end position="532"/>
    </location>
</feature>
<dbReference type="AlphaFoldDB" id="A0ABD1Y2D6"/>
<name>A0ABD1Y2D6_9MARC</name>
<feature type="compositionally biased region" description="Polar residues" evidence="2">
    <location>
        <begin position="670"/>
        <end position="684"/>
    </location>
</feature>
<feature type="compositionally biased region" description="Low complexity" evidence="2">
    <location>
        <begin position="281"/>
        <end position="290"/>
    </location>
</feature>
<protein>
    <submittedName>
        <fullName evidence="3">Uncharacterized protein</fullName>
    </submittedName>
</protein>
<dbReference type="EMBL" id="JBHFFA010000006">
    <property type="protein sequence ID" value="KAL2620921.1"/>
    <property type="molecule type" value="Genomic_DNA"/>
</dbReference>
<feature type="compositionally biased region" description="Polar residues" evidence="2">
    <location>
        <begin position="167"/>
        <end position="183"/>
    </location>
</feature>
<accession>A0ABD1Y2D6</accession>
<feature type="region of interest" description="Disordered" evidence="2">
    <location>
        <begin position="278"/>
        <end position="320"/>
    </location>
</feature>
<keyword evidence="1" id="KW-0175">Coiled coil</keyword>
<proteinExistence type="predicted"/>
<evidence type="ECO:0000313" key="4">
    <source>
        <dbReference type="Proteomes" id="UP001605036"/>
    </source>
</evidence>
<feature type="compositionally biased region" description="Basic and acidic residues" evidence="2">
    <location>
        <begin position="700"/>
        <end position="716"/>
    </location>
</feature>
<evidence type="ECO:0000313" key="3">
    <source>
        <dbReference type="EMBL" id="KAL2620921.1"/>
    </source>
</evidence>
<dbReference type="PANTHER" id="PTHR35117">
    <property type="entry name" value="MYOSIN-M HEAVY PROTEIN"/>
    <property type="match status" value="1"/>
</dbReference>
<dbReference type="Proteomes" id="UP001605036">
    <property type="component" value="Unassembled WGS sequence"/>
</dbReference>
<feature type="coiled-coil region" evidence="1">
    <location>
        <begin position="78"/>
        <end position="112"/>
    </location>
</feature>
<evidence type="ECO:0000256" key="2">
    <source>
        <dbReference type="SAM" id="MobiDB-lite"/>
    </source>
</evidence>
<keyword evidence="4" id="KW-1185">Reference proteome</keyword>
<sequence length="716" mass="76317">MDAAKQSMAKQQVRGWKEPSPGKKVSEVEAAYVVQSYLIEKQFTTTLAGFQVDAAPILSSLKNAPPAVRSLTTILNDYVLLREKQQTLQEENARLEQKLKEAHHVLQVERSRMSSFVQGIHENLALYQTGRVPPNTLPLPSVSNSPSNSAIVYQVRHVSLPGAGIDTSKTPSSVRGTTAGSTTNKRKKLSKISQELPSNEVPSARVTTSKKPRPSLQVSGPISGEPPPMPWMCGMVRKNSMNMVRPVLPIPFQEAHVPPSVPKTPQQARPAPGWLNSTQCTSASSASTKKPAFNAPVTPSGEIDKHSISSSVPPTSLAELPDETCLDDGVKVCQDDPHTPPNNNSAVILCSSSSVVICRNSSVITPLKQAAGIISLPPLSSSHPSPTGISSSVPPSALAFQSQQTCEDKTTEITALHVKSRGGPSPESYHIDKTRVEFHLTKAPSKISRPLDFSDSGVLPQVQSPASQISLPATSPAVDFSDSGIHARVESPASQISHPAGDCSASGVLSQVESPSSHVYPPTTSPPPEYEDASACVAQSGENPEHNTDDLFLIDDILASLDDPSFSSLGDMLVADEMTMNGLVVTSQSYSDVDFSNFQSVTNRSLIGEDSFGFQCSTKAGNGHGIGACVAQVSPNIDSSNRSGTALDGIGDSSQPCSLVLTERDPNRSFVESSGKRSNSSTKQNSKREVRSKSPPGQENSRDHDSIDTRKQEITK</sequence>
<feature type="region of interest" description="Disordered" evidence="2">
    <location>
        <begin position="1"/>
        <end position="23"/>
    </location>
</feature>
<gene>
    <name evidence="3" type="ORF">R1flu_001126</name>
</gene>
<organism evidence="3 4">
    <name type="scientific">Riccia fluitans</name>
    <dbReference type="NCBI Taxonomy" id="41844"/>
    <lineage>
        <taxon>Eukaryota</taxon>
        <taxon>Viridiplantae</taxon>
        <taxon>Streptophyta</taxon>
        <taxon>Embryophyta</taxon>
        <taxon>Marchantiophyta</taxon>
        <taxon>Marchantiopsida</taxon>
        <taxon>Marchantiidae</taxon>
        <taxon>Marchantiales</taxon>
        <taxon>Ricciaceae</taxon>
        <taxon>Riccia</taxon>
    </lineage>
</organism>